<reference evidence="3" key="1">
    <citation type="journal article" date="2023" name="Mol. Biol. Evol.">
        <title>Third-Generation Sequencing Reveals the Adaptive Role of the Epigenome in Three Deep-Sea Polychaetes.</title>
        <authorList>
            <person name="Perez M."/>
            <person name="Aroh O."/>
            <person name="Sun Y."/>
            <person name="Lan Y."/>
            <person name="Juniper S.K."/>
            <person name="Young C.R."/>
            <person name="Angers B."/>
            <person name="Qian P.Y."/>
        </authorList>
    </citation>
    <scope>NUCLEOTIDE SEQUENCE</scope>
    <source>
        <strain evidence="3">P08H-3</strain>
    </source>
</reference>
<feature type="transmembrane region" description="Helical" evidence="1">
    <location>
        <begin position="209"/>
        <end position="232"/>
    </location>
</feature>
<keyword evidence="4" id="KW-1185">Reference proteome</keyword>
<dbReference type="PANTHER" id="PTHR39299">
    <property type="entry name" value="TRANSMEMBRANE PROTEIN"/>
    <property type="match status" value="1"/>
</dbReference>
<organism evidence="3 4">
    <name type="scientific">Paralvinella palmiformis</name>
    <dbReference type="NCBI Taxonomy" id="53620"/>
    <lineage>
        <taxon>Eukaryota</taxon>
        <taxon>Metazoa</taxon>
        <taxon>Spiralia</taxon>
        <taxon>Lophotrochozoa</taxon>
        <taxon>Annelida</taxon>
        <taxon>Polychaeta</taxon>
        <taxon>Sedentaria</taxon>
        <taxon>Canalipalpata</taxon>
        <taxon>Terebellida</taxon>
        <taxon>Terebelliformia</taxon>
        <taxon>Alvinellidae</taxon>
        <taxon>Paralvinella</taxon>
    </lineage>
</organism>
<gene>
    <name evidence="3" type="ORF">LSH36_580g00024</name>
</gene>
<accession>A0AAD9J5L9</accession>
<protein>
    <recommendedName>
        <fullName evidence="2">DUF7789 domain-containing protein</fullName>
    </recommendedName>
</protein>
<keyword evidence="1" id="KW-0472">Membrane</keyword>
<dbReference type="PANTHER" id="PTHR39299:SF1">
    <property type="entry name" value="TRANSMEMBRANE PROTEIN"/>
    <property type="match status" value="1"/>
</dbReference>
<evidence type="ECO:0000313" key="3">
    <source>
        <dbReference type="EMBL" id="KAK2146884.1"/>
    </source>
</evidence>
<sequence>MMESDSTDIVDIRYTLPVRNQTTTDQIFGKRKSFAGLLVVEWLFLITSFINISACLAMSLYRLIVLNSVQIDSPDFTLTILIVINCLFCAFYVVHGILREKEFELYVYIGAILFILTYCVLEYAINVFGHTPIKLARLVIISVLAPFNIILAVLVAREFGWLEFKIVGASEVLQSMYRDASRYTSLLLFDLQVMITFVLLVLNNGIQVTLAEIITVSVGIPLSVIWCILGWLSMRNELYWGMVMFFVTGLGSPAYVFYVIYKVSGVLITVVIEIRFKFYLVVSSQVNTTELKNVLLYGSMAAAFEVEASETTNLLAVPRRR</sequence>
<evidence type="ECO:0000259" key="2">
    <source>
        <dbReference type="Pfam" id="PF25044"/>
    </source>
</evidence>
<dbReference type="AlphaFoldDB" id="A0AAD9J5L9"/>
<keyword evidence="1" id="KW-1133">Transmembrane helix</keyword>
<proteinExistence type="predicted"/>
<feature type="transmembrane region" description="Helical" evidence="1">
    <location>
        <begin position="76"/>
        <end position="94"/>
    </location>
</feature>
<feature type="transmembrane region" description="Helical" evidence="1">
    <location>
        <begin position="106"/>
        <end position="128"/>
    </location>
</feature>
<comment type="caution">
    <text evidence="3">The sequence shown here is derived from an EMBL/GenBank/DDBJ whole genome shotgun (WGS) entry which is preliminary data.</text>
</comment>
<feature type="transmembrane region" description="Helical" evidence="1">
    <location>
        <begin position="42"/>
        <end position="64"/>
    </location>
</feature>
<feature type="domain" description="DUF7789" evidence="2">
    <location>
        <begin position="167"/>
        <end position="282"/>
    </location>
</feature>
<evidence type="ECO:0000313" key="4">
    <source>
        <dbReference type="Proteomes" id="UP001208570"/>
    </source>
</evidence>
<dbReference type="EMBL" id="JAODUP010000580">
    <property type="protein sequence ID" value="KAK2146884.1"/>
    <property type="molecule type" value="Genomic_DNA"/>
</dbReference>
<dbReference type="Pfam" id="PF25044">
    <property type="entry name" value="DUF7789"/>
    <property type="match status" value="2"/>
</dbReference>
<feature type="transmembrane region" description="Helical" evidence="1">
    <location>
        <begin position="183"/>
        <end position="202"/>
    </location>
</feature>
<feature type="transmembrane region" description="Helical" evidence="1">
    <location>
        <begin position="238"/>
        <end position="261"/>
    </location>
</feature>
<evidence type="ECO:0000256" key="1">
    <source>
        <dbReference type="SAM" id="Phobius"/>
    </source>
</evidence>
<feature type="domain" description="DUF7789" evidence="2">
    <location>
        <begin position="28"/>
        <end position="156"/>
    </location>
</feature>
<name>A0AAD9J5L9_9ANNE</name>
<keyword evidence="1" id="KW-0812">Transmembrane</keyword>
<dbReference type="InterPro" id="IPR056691">
    <property type="entry name" value="DUF7789"/>
</dbReference>
<feature type="transmembrane region" description="Helical" evidence="1">
    <location>
        <begin position="135"/>
        <end position="156"/>
    </location>
</feature>
<dbReference type="Proteomes" id="UP001208570">
    <property type="component" value="Unassembled WGS sequence"/>
</dbReference>